<keyword evidence="3" id="KW-1185">Reference proteome</keyword>
<reference evidence="3" key="1">
    <citation type="journal article" date="2019" name="Int. J. Syst. Evol. Microbiol.">
        <title>The Global Catalogue of Microorganisms (GCM) 10K type strain sequencing project: providing services to taxonomists for standard genome sequencing and annotation.</title>
        <authorList>
            <consortium name="The Broad Institute Genomics Platform"/>
            <consortium name="The Broad Institute Genome Sequencing Center for Infectious Disease"/>
            <person name="Wu L."/>
            <person name="Ma J."/>
        </authorList>
    </citation>
    <scope>NUCLEOTIDE SEQUENCE [LARGE SCALE GENOMIC DNA]</scope>
    <source>
        <strain evidence="3">JCM 17337</strain>
    </source>
</reference>
<name>A0ABP7GLL1_9FLAO</name>
<sequence length="464" mass="52029">MRKLYFIFIIISSTQIFAQTLTGLTYTIEVEYAKYNGNCAGYSMPPETTTNCDSNTYKWLIKNGATTLATEIMTLTTTKNTYTIPAYSTYDLSLTASCYCNFGGPCTFLATENILQKGFTYKGVNYPNQYGIEDGIRGLRAGGYSIGPNTIICMGSLILNNFKPNGLSISKINPAIPAEYIAGQQLDLYAITPGPATNRFPDAAYHWQYSLDNKVTWIDVPLNLSNRTNPSFSIQDLLGEDHVNHFGPIDFRLGYSNRPFTDPYRINYTPGTVLVKDRHYEAPDCYKDDVKSLVAYFDRKLMDGEILSILHIVPYPKPTPSTPMLVQPTVTTLTYDPVTKWHKYSFVIPQGTNLENRWYVLEYQSMVNGQVKGTLAMGEPFLYQNPEMVKFEIKSALNPLCNNDPVEIVLNVTGGSGSYTFLVDNNVKAATLEQDGFYHIKGLISTEVNYIKVIDSKGCFEKNI</sequence>
<evidence type="ECO:0000313" key="2">
    <source>
        <dbReference type="EMBL" id="GAA3769925.1"/>
    </source>
</evidence>
<dbReference type="Proteomes" id="UP001500748">
    <property type="component" value="Unassembled WGS sequence"/>
</dbReference>
<proteinExistence type="predicted"/>
<comment type="caution">
    <text evidence="2">The sequence shown here is derived from an EMBL/GenBank/DDBJ whole genome shotgun (WGS) entry which is preliminary data.</text>
</comment>
<organism evidence="2 3">
    <name type="scientific">Flavobacterium ginsengiterrae</name>
    <dbReference type="NCBI Taxonomy" id="871695"/>
    <lineage>
        <taxon>Bacteria</taxon>
        <taxon>Pseudomonadati</taxon>
        <taxon>Bacteroidota</taxon>
        <taxon>Flavobacteriia</taxon>
        <taxon>Flavobacteriales</taxon>
        <taxon>Flavobacteriaceae</taxon>
        <taxon>Flavobacterium</taxon>
    </lineage>
</organism>
<feature type="signal peptide" evidence="1">
    <location>
        <begin position="1"/>
        <end position="18"/>
    </location>
</feature>
<gene>
    <name evidence="2" type="ORF">GCM10022423_24390</name>
</gene>
<evidence type="ECO:0000256" key="1">
    <source>
        <dbReference type="SAM" id="SignalP"/>
    </source>
</evidence>
<evidence type="ECO:0000313" key="3">
    <source>
        <dbReference type="Proteomes" id="UP001500748"/>
    </source>
</evidence>
<dbReference type="RefSeq" id="WP_345144693.1">
    <property type="nucleotide sequence ID" value="NZ_BAABDU010000004.1"/>
</dbReference>
<dbReference type="EMBL" id="BAABDU010000004">
    <property type="protein sequence ID" value="GAA3769925.1"/>
    <property type="molecule type" value="Genomic_DNA"/>
</dbReference>
<keyword evidence="1" id="KW-0732">Signal</keyword>
<protein>
    <submittedName>
        <fullName evidence="2">Uncharacterized protein</fullName>
    </submittedName>
</protein>
<accession>A0ABP7GLL1</accession>
<feature type="chain" id="PRO_5047086960" evidence="1">
    <location>
        <begin position="19"/>
        <end position="464"/>
    </location>
</feature>